<name>A0A9E8HS19_9ALTE</name>
<evidence type="ECO:0000313" key="3">
    <source>
        <dbReference type="Proteomes" id="UP001164472"/>
    </source>
</evidence>
<protein>
    <submittedName>
        <fullName evidence="2">Uncharacterized protein</fullName>
    </submittedName>
</protein>
<dbReference type="EMBL" id="CP101527">
    <property type="protein sequence ID" value="UZW75446.1"/>
    <property type="molecule type" value="Genomic_DNA"/>
</dbReference>
<gene>
    <name evidence="2" type="ORF">NNL22_02250</name>
</gene>
<feature type="transmembrane region" description="Helical" evidence="1">
    <location>
        <begin position="16"/>
        <end position="36"/>
    </location>
</feature>
<dbReference type="Proteomes" id="UP001164472">
    <property type="component" value="Chromosome"/>
</dbReference>
<reference evidence="2" key="1">
    <citation type="submission" date="2022-07" db="EMBL/GenBank/DDBJ databases">
        <title>Alkalimarinus sp. nov., isolated from gut of a Alitta virens.</title>
        <authorList>
            <person name="Yang A.I."/>
            <person name="Shin N.-R."/>
        </authorList>
    </citation>
    <scope>NUCLEOTIDE SEQUENCE</scope>
    <source>
        <strain evidence="2">FA028</strain>
    </source>
</reference>
<proteinExistence type="predicted"/>
<dbReference type="RefSeq" id="WP_251812712.1">
    <property type="nucleotide sequence ID" value="NZ_CP101527.1"/>
</dbReference>
<evidence type="ECO:0000256" key="1">
    <source>
        <dbReference type="SAM" id="Phobius"/>
    </source>
</evidence>
<keyword evidence="1" id="KW-0812">Transmembrane</keyword>
<keyword evidence="3" id="KW-1185">Reference proteome</keyword>
<evidence type="ECO:0000313" key="2">
    <source>
        <dbReference type="EMBL" id="UZW75446.1"/>
    </source>
</evidence>
<organism evidence="2 3">
    <name type="scientific">Alkalimarinus sediminis</name>
    <dbReference type="NCBI Taxonomy" id="1632866"/>
    <lineage>
        <taxon>Bacteria</taxon>
        <taxon>Pseudomonadati</taxon>
        <taxon>Pseudomonadota</taxon>
        <taxon>Gammaproteobacteria</taxon>
        <taxon>Alteromonadales</taxon>
        <taxon>Alteromonadaceae</taxon>
        <taxon>Alkalimarinus</taxon>
    </lineage>
</organism>
<keyword evidence="1" id="KW-0472">Membrane</keyword>
<sequence>MKNSALFHWYKREKRLLFGLSVCIIAALVVVLYQALEREMARAEEAMFRTVVAELNAMLVYKTAEKVAQDKRQQIKNFVNHNPMEWMDSAPVNYIGVQDDFTQVAVGRWFFSQTEGVIAYRVSHTDMFELDSIEAPGREGAKYVRFRVVLDYVDSNNNQEFDELEERIIGLRLQPLDYYKWTAIEGKGR</sequence>
<keyword evidence="1" id="KW-1133">Transmembrane helix</keyword>
<dbReference type="AlphaFoldDB" id="A0A9E8HS19"/>
<dbReference type="KEGG" id="asem:NNL22_02250"/>
<accession>A0A9E8HS19</accession>